<accession>A0A067BRI3</accession>
<dbReference type="GO" id="GO:0004467">
    <property type="term" value="F:long-chain fatty acid-CoA ligase activity"/>
    <property type="evidence" value="ECO:0007669"/>
    <property type="project" value="TreeGrafter"/>
</dbReference>
<dbReference type="Gene3D" id="3.30.300.30">
    <property type="match status" value="1"/>
</dbReference>
<evidence type="ECO:0000313" key="7">
    <source>
        <dbReference type="Proteomes" id="UP000030745"/>
    </source>
</evidence>
<dbReference type="InterPro" id="IPR042099">
    <property type="entry name" value="ANL_N_sf"/>
</dbReference>
<dbReference type="KEGG" id="spar:SPRG_17311"/>
<dbReference type="STRING" id="695850.A0A067BRI3"/>
<keyword evidence="3" id="KW-0547">Nucleotide-binding</keyword>
<reference evidence="6 7" key="1">
    <citation type="journal article" date="2013" name="PLoS Genet.">
        <title>Distinctive expansion of potential virulence genes in the genome of the oomycete fish pathogen Saprolegnia parasitica.</title>
        <authorList>
            <person name="Jiang R.H."/>
            <person name="de Bruijn I."/>
            <person name="Haas B.J."/>
            <person name="Belmonte R."/>
            <person name="Lobach L."/>
            <person name="Christie J."/>
            <person name="van den Ackerveken G."/>
            <person name="Bottin A."/>
            <person name="Bulone V."/>
            <person name="Diaz-Moreno S.M."/>
            <person name="Dumas B."/>
            <person name="Fan L."/>
            <person name="Gaulin E."/>
            <person name="Govers F."/>
            <person name="Grenville-Briggs L.J."/>
            <person name="Horner N.R."/>
            <person name="Levin J.Z."/>
            <person name="Mammella M."/>
            <person name="Meijer H.J."/>
            <person name="Morris P."/>
            <person name="Nusbaum C."/>
            <person name="Oome S."/>
            <person name="Phillips A.J."/>
            <person name="van Rooyen D."/>
            <person name="Rzeszutek E."/>
            <person name="Saraiva M."/>
            <person name="Secombes C.J."/>
            <person name="Seidl M.F."/>
            <person name="Snel B."/>
            <person name="Stassen J.H."/>
            <person name="Sykes S."/>
            <person name="Tripathy S."/>
            <person name="van den Berg H."/>
            <person name="Vega-Arreguin J.C."/>
            <person name="Wawra S."/>
            <person name="Young S.K."/>
            <person name="Zeng Q."/>
            <person name="Dieguez-Uribeondo J."/>
            <person name="Russ C."/>
            <person name="Tyler B.M."/>
            <person name="van West P."/>
        </authorList>
    </citation>
    <scope>NUCLEOTIDE SEQUENCE [LARGE SCALE GENOMIC DNA]</scope>
    <source>
        <strain evidence="6 7">CBS 223.65</strain>
    </source>
</reference>
<evidence type="ECO:0000313" key="6">
    <source>
        <dbReference type="EMBL" id="KDO17257.1"/>
    </source>
</evidence>
<dbReference type="GO" id="GO:0005324">
    <property type="term" value="F:long-chain fatty acid transmembrane transporter activity"/>
    <property type="evidence" value="ECO:0007669"/>
    <property type="project" value="TreeGrafter"/>
</dbReference>
<dbReference type="GO" id="GO:0005524">
    <property type="term" value="F:ATP binding"/>
    <property type="evidence" value="ECO:0007669"/>
    <property type="project" value="UniProtKB-KW"/>
</dbReference>
<dbReference type="GeneID" id="24138857"/>
<dbReference type="EMBL" id="KK583722">
    <property type="protein sequence ID" value="KDO17257.1"/>
    <property type="molecule type" value="Genomic_DNA"/>
</dbReference>
<dbReference type="Gene3D" id="3.40.50.12780">
    <property type="entry name" value="N-terminal domain of ligase-like"/>
    <property type="match status" value="1"/>
</dbReference>
<dbReference type="GO" id="GO:0044539">
    <property type="term" value="P:long-chain fatty acid import into cell"/>
    <property type="evidence" value="ECO:0007669"/>
    <property type="project" value="TreeGrafter"/>
</dbReference>
<comment type="similarity">
    <text evidence="1">Belongs to the ATP-dependent AMP-binding enzyme family.</text>
</comment>
<gene>
    <name evidence="6" type="ORF">SPRG_17311</name>
</gene>
<evidence type="ECO:0000256" key="2">
    <source>
        <dbReference type="ARBA" id="ARBA00022598"/>
    </source>
</evidence>
<sequence>MGKVWSGFLRDLRFLRVLIDVASHGNALAKKNRPGGWTFIDFWAAAVDQRLDMPLVEVELPSPSPTLPHEARPTKVYSYREFDAVTNQIARASHGVGLQQHATAALLLPNGVLFPLLIIAMAKIGVTSALLNPSIQGNHLVHALDVCHATHVICTSATAHIYLALPDDIRARVPCVCLDDLTPSHDDAPVLAYTAASSSPLDASNRDRVTLTDTLVHIFTSGTTGLPKAAKMNHLRWYGAGYLYMRYCRVTARDRIYTALPLYHGSALLAFCLALHTGAVQLIKPKFSASQFWPDCVHWKATVVQYIGETCRFLCQTPPQATDVAHTVRLAIGNGLRKDVWVTFQERFHVPKIIEFYTATESNAGLINTEGHVGAVGCLSPLVKRLYPLKIVRYDPVTQSVMRDARGRCIPVNNNEPGELIALIDNSHVLRRFDGYSDAAATEAKILRNVFQEGDTYFRSGDLLEVDEDGFVYFVERIGDTFRWKGENVSTTEVASAITACASVLEAVVYGVVVPHMDGKAGMALLRIAPDDDPETRVVHLYAQLQAMQVARFKWPLFVRVTTRPLPTTTTHKYQTYELAIDGFNPQTVTDGDVIFVMERTNNITRVTDTEYAKLCAGDYKL</sequence>
<dbReference type="SUPFAM" id="SSF56801">
    <property type="entry name" value="Acetyl-CoA synthetase-like"/>
    <property type="match status" value="1"/>
</dbReference>
<keyword evidence="2" id="KW-0436">Ligase</keyword>
<protein>
    <recommendedName>
        <fullName evidence="5">AMP-dependent synthetase/ligase domain-containing protein</fullName>
    </recommendedName>
</protein>
<dbReference type="PANTHER" id="PTHR43107">
    <property type="entry name" value="LONG-CHAIN FATTY ACID TRANSPORT PROTEIN"/>
    <property type="match status" value="1"/>
</dbReference>
<dbReference type="OMA" id="HHGLIMR"/>
<dbReference type="RefSeq" id="XP_012212036.1">
    <property type="nucleotide sequence ID" value="XM_012356646.1"/>
</dbReference>
<feature type="domain" description="AMP-dependent synthetase/ligase" evidence="5">
    <location>
        <begin position="75"/>
        <end position="420"/>
    </location>
</feature>
<dbReference type="Proteomes" id="UP000030745">
    <property type="component" value="Unassembled WGS sequence"/>
</dbReference>
<dbReference type="VEuPathDB" id="FungiDB:SPRG_17311"/>
<dbReference type="Pfam" id="PF00501">
    <property type="entry name" value="AMP-binding"/>
    <property type="match status" value="1"/>
</dbReference>
<proteinExistence type="inferred from homology"/>
<evidence type="ECO:0000256" key="3">
    <source>
        <dbReference type="ARBA" id="ARBA00022741"/>
    </source>
</evidence>
<dbReference type="AlphaFoldDB" id="A0A067BRI3"/>
<keyword evidence="7" id="KW-1185">Reference proteome</keyword>
<dbReference type="InterPro" id="IPR000873">
    <property type="entry name" value="AMP-dep_synth/lig_dom"/>
</dbReference>
<name>A0A067BRI3_SAPPC</name>
<organism evidence="6 7">
    <name type="scientific">Saprolegnia parasitica (strain CBS 223.65)</name>
    <dbReference type="NCBI Taxonomy" id="695850"/>
    <lineage>
        <taxon>Eukaryota</taxon>
        <taxon>Sar</taxon>
        <taxon>Stramenopiles</taxon>
        <taxon>Oomycota</taxon>
        <taxon>Saprolegniomycetes</taxon>
        <taxon>Saprolegniales</taxon>
        <taxon>Saprolegniaceae</taxon>
        <taxon>Saprolegnia</taxon>
    </lineage>
</organism>
<dbReference type="GO" id="GO:0005886">
    <property type="term" value="C:plasma membrane"/>
    <property type="evidence" value="ECO:0007669"/>
    <property type="project" value="TreeGrafter"/>
</dbReference>
<evidence type="ECO:0000256" key="1">
    <source>
        <dbReference type="ARBA" id="ARBA00006432"/>
    </source>
</evidence>
<evidence type="ECO:0000256" key="4">
    <source>
        <dbReference type="ARBA" id="ARBA00022840"/>
    </source>
</evidence>
<evidence type="ECO:0000259" key="5">
    <source>
        <dbReference type="Pfam" id="PF00501"/>
    </source>
</evidence>
<keyword evidence="4" id="KW-0067">ATP-binding</keyword>
<dbReference type="InterPro" id="IPR045851">
    <property type="entry name" value="AMP-bd_C_sf"/>
</dbReference>
<dbReference type="OrthoDB" id="288590at2759"/>
<dbReference type="PANTHER" id="PTHR43107:SF15">
    <property type="entry name" value="FATTY ACID TRANSPORT PROTEIN 3, ISOFORM A"/>
    <property type="match status" value="1"/>
</dbReference>